<dbReference type="Proteomes" id="UP001141259">
    <property type="component" value="Unassembled WGS sequence"/>
</dbReference>
<dbReference type="RefSeq" id="WP_259622693.1">
    <property type="nucleotide sequence ID" value="NZ_JANYMP010000004.1"/>
</dbReference>
<dbReference type="AlphaFoldDB" id="A0A9X2VIK7"/>
<protein>
    <submittedName>
        <fullName evidence="1">Uncharacterized protein</fullName>
    </submittedName>
</protein>
<dbReference type="EMBL" id="JANYMP010000004">
    <property type="protein sequence ID" value="MCS7477177.1"/>
    <property type="molecule type" value="Genomic_DNA"/>
</dbReference>
<comment type="caution">
    <text evidence="1">The sequence shown here is derived from an EMBL/GenBank/DDBJ whole genome shotgun (WGS) entry which is preliminary data.</text>
</comment>
<sequence>MSRFDGVHELDDVRECLSRLSFAFTDLLGHQPDQVLAVQRLGELAGIAHEIGVLCERRAARLTVTPGEVCR</sequence>
<reference evidence="1" key="1">
    <citation type="submission" date="2022-08" db="EMBL/GenBank/DDBJ databases">
        <authorList>
            <person name="Tistechok S."/>
            <person name="Samborskyy M."/>
            <person name="Roman I."/>
        </authorList>
    </citation>
    <scope>NUCLEOTIDE SEQUENCE</scope>
    <source>
        <strain evidence="1">DSM 103496</strain>
    </source>
</reference>
<accession>A0A9X2VIK7</accession>
<evidence type="ECO:0000313" key="1">
    <source>
        <dbReference type="EMBL" id="MCS7477177.1"/>
    </source>
</evidence>
<gene>
    <name evidence="1" type="ORF">NZH93_09950</name>
</gene>
<name>A0A9X2VIK7_9PSEU</name>
<keyword evidence="2" id="KW-1185">Reference proteome</keyword>
<proteinExistence type="predicted"/>
<organism evidence="1 2">
    <name type="scientific">Umezawaea endophytica</name>
    <dbReference type="NCBI Taxonomy" id="1654476"/>
    <lineage>
        <taxon>Bacteria</taxon>
        <taxon>Bacillati</taxon>
        <taxon>Actinomycetota</taxon>
        <taxon>Actinomycetes</taxon>
        <taxon>Pseudonocardiales</taxon>
        <taxon>Pseudonocardiaceae</taxon>
        <taxon>Umezawaea</taxon>
    </lineage>
</organism>
<evidence type="ECO:0000313" key="2">
    <source>
        <dbReference type="Proteomes" id="UP001141259"/>
    </source>
</evidence>